<reference evidence="1 2" key="1">
    <citation type="journal article" date="2007" name="Science">
        <title>Sea anemone genome reveals ancestral eumetazoan gene repertoire and genomic organization.</title>
        <authorList>
            <person name="Putnam N.H."/>
            <person name="Srivastava M."/>
            <person name="Hellsten U."/>
            <person name="Dirks B."/>
            <person name="Chapman J."/>
            <person name="Salamov A."/>
            <person name="Terry A."/>
            <person name="Shapiro H."/>
            <person name="Lindquist E."/>
            <person name="Kapitonov V.V."/>
            <person name="Jurka J."/>
            <person name="Genikhovich G."/>
            <person name="Grigoriev I.V."/>
            <person name="Lucas S.M."/>
            <person name="Steele R.E."/>
            <person name="Finnerty J.R."/>
            <person name="Technau U."/>
            <person name="Martindale M.Q."/>
            <person name="Rokhsar D.S."/>
        </authorList>
    </citation>
    <scope>NUCLEOTIDE SEQUENCE [LARGE SCALE GENOMIC DNA]</scope>
    <source>
        <strain evidence="2">CH2 X CH6</strain>
    </source>
</reference>
<dbReference type="InParanoid" id="A7S516"/>
<evidence type="ECO:0000313" key="1">
    <source>
        <dbReference type="EMBL" id="EDO41125.1"/>
    </source>
</evidence>
<dbReference type="GO" id="GO:0008047">
    <property type="term" value="F:enzyme activator activity"/>
    <property type="evidence" value="ECO:0007669"/>
    <property type="project" value="InterPro"/>
</dbReference>
<dbReference type="HOGENOM" id="CLU_1167069_0_0_1"/>
<dbReference type="GO" id="GO:0007586">
    <property type="term" value="P:digestion"/>
    <property type="evidence" value="ECO:0007669"/>
    <property type="project" value="InterPro"/>
</dbReference>
<evidence type="ECO:0000313" key="2">
    <source>
        <dbReference type="Proteomes" id="UP000001593"/>
    </source>
</evidence>
<dbReference type="Gene3D" id="2.10.80.10">
    <property type="entry name" value="Lipase, subunit A"/>
    <property type="match status" value="1"/>
</dbReference>
<gene>
    <name evidence="1" type="ORF">NEMVEDRAFT_v1g242913</name>
</gene>
<sequence>MSDKLECLSLSSCLARIKIRFPPVYHTGQGLENLISVRDVSIYSFCQQSYNLLSLYLWRHGDEQLDRFSLSSSISLRRATLFNVQAMFDSVLVSPLVRIFELFHSISCTMKTLVALLLLGLVVAGFAYEEEDVSHNFDEEIPENARIKRWLFKDKCKVDSDCKPNHCCEKSWFRKKCHRMRHLHQLCSTSPRASCYHACAEGLECRTFSANWPIPRHQRCVIKPTQAPTTEPGSGDFE</sequence>
<dbReference type="GO" id="GO:0005576">
    <property type="term" value="C:extracellular region"/>
    <property type="evidence" value="ECO:0007669"/>
    <property type="project" value="InterPro"/>
</dbReference>
<organism evidence="1 2">
    <name type="scientific">Nematostella vectensis</name>
    <name type="common">Starlet sea anemone</name>
    <dbReference type="NCBI Taxonomy" id="45351"/>
    <lineage>
        <taxon>Eukaryota</taxon>
        <taxon>Metazoa</taxon>
        <taxon>Cnidaria</taxon>
        <taxon>Anthozoa</taxon>
        <taxon>Hexacorallia</taxon>
        <taxon>Actiniaria</taxon>
        <taxon>Edwardsiidae</taxon>
        <taxon>Nematostella</taxon>
    </lineage>
</organism>
<dbReference type="GO" id="GO:0016042">
    <property type="term" value="P:lipid catabolic process"/>
    <property type="evidence" value="ECO:0007669"/>
    <property type="project" value="InterPro"/>
</dbReference>
<proteinExistence type="predicted"/>
<dbReference type="InterPro" id="IPR001981">
    <property type="entry name" value="Colipase"/>
</dbReference>
<accession>A7S516</accession>
<dbReference type="PANTHER" id="PTHR10041:SF5">
    <property type="entry name" value="LEUCINE-RICH COLIPASE-LIKE PROTEIN 1"/>
    <property type="match status" value="1"/>
</dbReference>
<dbReference type="EMBL" id="DS469581">
    <property type="protein sequence ID" value="EDO41125.1"/>
    <property type="molecule type" value="Genomic_DNA"/>
</dbReference>
<name>A7S516_NEMVE</name>
<keyword evidence="2" id="KW-1185">Reference proteome</keyword>
<dbReference type="PANTHER" id="PTHR10041">
    <property type="entry name" value="COLIPASE"/>
    <property type="match status" value="1"/>
</dbReference>
<dbReference type="AlphaFoldDB" id="A7S516"/>
<protein>
    <submittedName>
        <fullName evidence="1">Uncharacterized protein</fullName>
    </submittedName>
</protein>
<dbReference type="Proteomes" id="UP000001593">
    <property type="component" value="Unassembled WGS sequence"/>
</dbReference>